<accession>A0A0D2PNW9</accession>
<dbReference type="OMA" id="HPCHELR"/>
<comment type="similarity">
    <text evidence="3">In the central section; belongs to the inositol 1,4,5-trisphosphate 5-phosphatase family.</text>
</comment>
<dbReference type="InterPro" id="IPR046985">
    <property type="entry name" value="IP5"/>
</dbReference>
<dbReference type="GO" id="GO:0016020">
    <property type="term" value="C:membrane"/>
    <property type="evidence" value="ECO:0007669"/>
    <property type="project" value="TreeGrafter"/>
</dbReference>
<evidence type="ECO:0000313" key="11">
    <source>
        <dbReference type="EMBL" id="KJA29901.1"/>
    </source>
</evidence>
<dbReference type="EC" id="3.1.3.36" evidence="4"/>
<dbReference type="GO" id="GO:0043813">
    <property type="term" value="F:phosphatidylinositol-3,5-bisphosphate 5-phosphatase activity"/>
    <property type="evidence" value="ECO:0007669"/>
    <property type="project" value="TreeGrafter"/>
</dbReference>
<evidence type="ECO:0000256" key="6">
    <source>
        <dbReference type="ARBA" id="ARBA00022490"/>
    </source>
</evidence>
<feature type="compositionally biased region" description="Low complexity" evidence="9">
    <location>
        <begin position="961"/>
        <end position="974"/>
    </location>
</feature>
<gene>
    <name evidence="11" type="ORF">HYPSUDRAFT_60747</name>
</gene>
<evidence type="ECO:0000256" key="2">
    <source>
        <dbReference type="ARBA" id="ARBA00008943"/>
    </source>
</evidence>
<keyword evidence="7" id="KW-0378">Hydrolase</keyword>
<comment type="similarity">
    <text evidence="2">Belongs to the synaptojanin family.</text>
</comment>
<dbReference type="InterPro" id="IPR000300">
    <property type="entry name" value="IPPc"/>
</dbReference>
<evidence type="ECO:0000256" key="3">
    <source>
        <dbReference type="ARBA" id="ARBA00009678"/>
    </source>
</evidence>
<dbReference type="GO" id="GO:0046856">
    <property type="term" value="P:phosphatidylinositol dephosphorylation"/>
    <property type="evidence" value="ECO:0007669"/>
    <property type="project" value="InterPro"/>
</dbReference>
<dbReference type="Gene3D" id="3.60.10.10">
    <property type="entry name" value="Endonuclease/exonuclease/phosphatase"/>
    <property type="match status" value="1"/>
</dbReference>
<dbReference type="EMBL" id="KN817518">
    <property type="protein sequence ID" value="KJA29901.1"/>
    <property type="molecule type" value="Genomic_DNA"/>
</dbReference>
<dbReference type="PROSITE" id="PS50275">
    <property type="entry name" value="SAC"/>
    <property type="match status" value="1"/>
</dbReference>
<feature type="region of interest" description="Disordered" evidence="9">
    <location>
        <begin position="959"/>
        <end position="1020"/>
    </location>
</feature>
<keyword evidence="8" id="KW-0653">Protein transport</keyword>
<protein>
    <recommendedName>
        <fullName evidence="4">phosphoinositide 5-phosphatase</fullName>
        <ecNumber evidence="4">3.1.3.36</ecNumber>
    </recommendedName>
</protein>
<reference evidence="12" key="1">
    <citation type="submission" date="2014-04" db="EMBL/GenBank/DDBJ databases">
        <title>Evolutionary Origins and Diversification of the Mycorrhizal Mutualists.</title>
        <authorList>
            <consortium name="DOE Joint Genome Institute"/>
            <consortium name="Mycorrhizal Genomics Consortium"/>
            <person name="Kohler A."/>
            <person name="Kuo A."/>
            <person name="Nagy L.G."/>
            <person name="Floudas D."/>
            <person name="Copeland A."/>
            <person name="Barry K.W."/>
            <person name="Cichocki N."/>
            <person name="Veneault-Fourrey C."/>
            <person name="LaButti K."/>
            <person name="Lindquist E.A."/>
            <person name="Lipzen A."/>
            <person name="Lundell T."/>
            <person name="Morin E."/>
            <person name="Murat C."/>
            <person name="Riley R."/>
            <person name="Ohm R."/>
            <person name="Sun H."/>
            <person name="Tunlid A."/>
            <person name="Henrissat B."/>
            <person name="Grigoriev I.V."/>
            <person name="Hibbett D.S."/>
            <person name="Martin F."/>
        </authorList>
    </citation>
    <scope>NUCLEOTIDE SEQUENCE [LARGE SCALE GENOMIC DNA]</scope>
    <source>
        <strain evidence="12">FD-334 SS-4</strain>
    </source>
</reference>
<evidence type="ECO:0000256" key="7">
    <source>
        <dbReference type="ARBA" id="ARBA00022801"/>
    </source>
</evidence>
<dbReference type="PANTHER" id="PTHR11200:SF257">
    <property type="entry name" value="PHOSPHOINOSITIDE 5-PHOSPHATASE"/>
    <property type="match status" value="1"/>
</dbReference>
<feature type="domain" description="SAC" evidence="10">
    <location>
        <begin position="156"/>
        <end position="505"/>
    </location>
</feature>
<keyword evidence="6" id="KW-0963">Cytoplasm</keyword>
<name>A0A0D2PNW9_HYPSF</name>
<dbReference type="SUPFAM" id="SSF56219">
    <property type="entry name" value="DNase I-like"/>
    <property type="match status" value="1"/>
</dbReference>
<dbReference type="Pfam" id="PF22669">
    <property type="entry name" value="Exo_endo_phos2"/>
    <property type="match status" value="1"/>
</dbReference>
<evidence type="ECO:0000256" key="8">
    <source>
        <dbReference type="ARBA" id="ARBA00022927"/>
    </source>
</evidence>
<sequence>MYLYLASNPRVLYLVTSSHDERLGRPSRALVFRPGDGPSKAIVEFLHKDQIDFSSLVRLTNRVVKGCMGLIAVENDIFLALITSATDIGNTRPSGTHPESVARIHEVSFYSLTSATWDDLSAAATDPGLSPDLESNYREPYSQTAPTVFEHPCMPLTKILSSGTFYYAIESNWDLSSRLAVRLARDSKRSHETLTFDERFVWNEYIIRSLIDFRERLDPHERDDLDRCQFIILAIQGYVGVFTMPLPAPPTDGAPMVATLALISRLGWKRAGTRFNTRGVDDDGNTANFVETETVFTTDQHCVSYVQARGSVPLFWEQQGLQTFGHRIQITRPHASQPAFERHLYQLMEEYGLIHAINLLGQKENEALLTNAYARHLQIARAALGDDLSITHFDFHNSVRTVGHESVTKELKRMESIVDHVDKFGFIMCDAATDEIITNQKGVFRTNCLDCLDRTNFVQDILSRTTLEQYLILVRREWFHSNVLWTHHRELWAENGDALSRIYAGTGALNTSFTRSGKRTLAGVLSDATKSVSRAYINNFQDKGKQVAIDMFLGNLSNQLQVTIYDPIHDYVRATLDRRSAEYSTSKQCSIFVGTWNLNGRPPSESLLPWLFPRPNMFVLGFQEIVPLTAQQIVQTDPEKRRIWEDRILDTLDRRPSKKNDYVLLRSEQLVGTALLVLVKSELTPVIRNVEGTSRKTGLRGMSGNKGAVGIRLDYHDTSFCFLTAHLAAGHSNVEERNADYRTITHGLHFQKGKTIHSHENIIWLADTNYRIDLDNPTVRSLAEHDDFDPLVAADQLRQAMDAKAAFAGYEEGPLLFRPTYRYDLGTDNYDTSEKMRIPAWTDRILHRGNALQLAVYSRAELRGSDHKPVFATFRAEIRIIDPVKKATLSRMLLDGIVSTDPGEKLDEKLANLILPDDMEELPPPSTDEKAWWDSSETPAGVISLTDIQKLDLYKRKNPFESPYTSPLSSSPSSSDEELYSHALTLHAPMAPVQTSTRRPAPAPPPRSSKSTDTQETHGS</sequence>
<keyword evidence="5" id="KW-0813">Transport</keyword>
<evidence type="ECO:0000259" key="10">
    <source>
        <dbReference type="PROSITE" id="PS50275"/>
    </source>
</evidence>
<evidence type="ECO:0000256" key="5">
    <source>
        <dbReference type="ARBA" id="ARBA00022448"/>
    </source>
</evidence>
<evidence type="ECO:0000256" key="1">
    <source>
        <dbReference type="ARBA" id="ARBA00004496"/>
    </source>
</evidence>
<dbReference type="OrthoDB" id="405996at2759"/>
<dbReference type="InterPro" id="IPR002013">
    <property type="entry name" value="SAC_dom"/>
</dbReference>
<dbReference type="InterPro" id="IPR036691">
    <property type="entry name" value="Endo/exonu/phosph_ase_sf"/>
</dbReference>
<evidence type="ECO:0000256" key="4">
    <source>
        <dbReference type="ARBA" id="ARBA00013044"/>
    </source>
</evidence>
<evidence type="ECO:0000313" key="12">
    <source>
        <dbReference type="Proteomes" id="UP000054270"/>
    </source>
</evidence>
<proteinExistence type="inferred from homology"/>
<keyword evidence="12" id="KW-1185">Reference proteome</keyword>
<dbReference type="GO" id="GO:0015031">
    <property type="term" value="P:protein transport"/>
    <property type="evidence" value="ECO:0007669"/>
    <property type="project" value="UniProtKB-KW"/>
</dbReference>
<comment type="subcellular location">
    <subcellularLocation>
        <location evidence="1">Cytoplasm</location>
    </subcellularLocation>
</comment>
<dbReference type="STRING" id="945553.A0A0D2PNW9"/>
<dbReference type="FunFam" id="3.60.10.10:FF:000029">
    <property type="entry name" value="Inositol polyphosphate 5-phosphatase"/>
    <property type="match status" value="1"/>
</dbReference>
<dbReference type="PANTHER" id="PTHR11200">
    <property type="entry name" value="INOSITOL 5-PHOSPHATASE"/>
    <property type="match status" value="1"/>
</dbReference>
<organism evidence="11 12">
    <name type="scientific">Hypholoma sublateritium (strain FD-334 SS-4)</name>
    <dbReference type="NCBI Taxonomy" id="945553"/>
    <lineage>
        <taxon>Eukaryota</taxon>
        <taxon>Fungi</taxon>
        <taxon>Dikarya</taxon>
        <taxon>Basidiomycota</taxon>
        <taxon>Agaricomycotina</taxon>
        <taxon>Agaricomycetes</taxon>
        <taxon>Agaricomycetidae</taxon>
        <taxon>Agaricales</taxon>
        <taxon>Agaricineae</taxon>
        <taxon>Strophariaceae</taxon>
        <taxon>Hypholoma</taxon>
    </lineage>
</organism>
<dbReference type="AlphaFoldDB" id="A0A0D2PNW9"/>
<dbReference type="GO" id="GO:0005737">
    <property type="term" value="C:cytoplasm"/>
    <property type="evidence" value="ECO:0007669"/>
    <property type="project" value="UniProtKB-SubCell"/>
</dbReference>
<dbReference type="Proteomes" id="UP000054270">
    <property type="component" value="Unassembled WGS sequence"/>
</dbReference>
<evidence type="ECO:0000256" key="9">
    <source>
        <dbReference type="SAM" id="MobiDB-lite"/>
    </source>
</evidence>
<dbReference type="SMART" id="SM00128">
    <property type="entry name" value="IPPc"/>
    <property type="match status" value="1"/>
</dbReference>
<dbReference type="GO" id="GO:0004439">
    <property type="term" value="F:phosphatidylinositol-4,5-bisphosphate 5-phosphatase activity"/>
    <property type="evidence" value="ECO:0007669"/>
    <property type="project" value="UniProtKB-EC"/>
</dbReference>
<dbReference type="Pfam" id="PF02383">
    <property type="entry name" value="Syja_N"/>
    <property type="match status" value="1"/>
</dbReference>